<comment type="pathway">
    <text evidence="3">Phospholipid metabolism; CDP-diacylglycerol biosynthesis; CDP-diacylglycerol from sn-glycerol 3-phosphate: step 3/3.</text>
</comment>
<dbReference type="PANTHER" id="PTHR13619:SF0">
    <property type="entry name" value="PHOSPHATIDATE CYTIDYLYLTRANSFERASE, MITOCHONDRIAL"/>
    <property type="match status" value="1"/>
</dbReference>
<dbReference type="Pfam" id="PF09139">
    <property type="entry name" value="Tam41_Mmp37"/>
    <property type="match status" value="1"/>
</dbReference>
<organism evidence="20 21">
    <name type="scientific">Lachnellula willkommii</name>
    <dbReference type="NCBI Taxonomy" id="215461"/>
    <lineage>
        <taxon>Eukaryota</taxon>
        <taxon>Fungi</taxon>
        <taxon>Dikarya</taxon>
        <taxon>Ascomycota</taxon>
        <taxon>Pezizomycotina</taxon>
        <taxon>Leotiomycetes</taxon>
        <taxon>Helotiales</taxon>
        <taxon>Lachnaceae</taxon>
        <taxon>Lachnellula</taxon>
    </lineage>
</organism>
<feature type="compositionally biased region" description="Low complexity" evidence="19">
    <location>
        <begin position="112"/>
        <end position="121"/>
    </location>
</feature>
<protein>
    <recommendedName>
        <fullName evidence="7">Phosphatidate cytidylyltransferase, mitochondrial</fullName>
        <ecNumber evidence="6">2.7.7.41</ecNumber>
    </recommendedName>
    <alternativeName>
        <fullName evidence="18">CDP-diacylglycerol synthase</fullName>
    </alternativeName>
</protein>
<dbReference type="GO" id="GO:0016024">
    <property type="term" value="P:CDP-diacylglycerol biosynthetic process"/>
    <property type="evidence" value="ECO:0007669"/>
    <property type="project" value="UniProtKB-UniPathway"/>
</dbReference>
<evidence type="ECO:0000256" key="6">
    <source>
        <dbReference type="ARBA" id="ARBA00012487"/>
    </source>
</evidence>
<comment type="cofactor">
    <cofactor evidence="1">
        <name>Mg(2+)</name>
        <dbReference type="ChEBI" id="CHEBI:18420"/>
    </cofactor>
</comment>
<keyword evidence="9 20" id="KW-0808">Transferase</keyword>
<keyword evidence="14" id="KW-0496">Mitochondrion</keyword>
<evidence type="ECO:0000256" key="3">
    <source>
        <dbReference type="ARBA" id="ARBA00005119"/>
    </source>
</evidence>
<evidence type="ECO:0000256" key="13">
    <source>
        <dbReference type="ARBA" id="ARBA00023098"/>
    </source>
</evidence>
<dbReference type="EC" id="2.7.7.41" evidence="6"/>
<keyword evidence="10 20" id="KW-0548">Nucleotidyltransferase</keyword>
<evidence type="ECO:0000313" key="20">
    <source>
        <dbReference type="EMBL" id="TVY92094.1"/>
    </source>
</evidence>
<dbReference type="UniPathway" id="UPA00557">
    <property type="reaction ID" value="UER00614"/>
</dbReference>
<evidence type="ECO:0000256" key="11">
    <source>
        <dbReference type="ARBA" id="ARBA00022792"/>
    </source>
</evidence>
<reference evidence="20 21" key="1">
    <citation type="submission" date="2018-05" db="EMBL/GenBank/DDBJ databases">
        <title>Genome sequencing and assembly of the regulated plant pathogen Lachnellula willkommii and related sister species for the development of diagnostic species identification markers.</title>
        <authorList>
            <person name="Giroux E."/>
            <person name="Bilodeau G."/>
        </authorList>
    </citation>
    <scope>NUCLEOTIDE SEQUENCE [LARGE SCALE GENOMIC DNA]</scope>
    <source>
        <strain evidence="20 21">CBS 172.35</strain>
    </source>
</reference>
<dbReference type="GO" id="GO:0004605">
    <property type="term" value="F:phosphatidate cytidylyltransferase activity"/>
    <property type="evidence" value="ECO:0007669"/>
    <property type="project" value="UniProtKB-EC"/>
</dbReference>
<evidence type="ECO:0000256" key="5">
    <source>
        <dbReference type="ARBA" id="ARBA00005458"/>
    </source>
</evidence>
<feature type="region of interest" description="Disordered" evidence="19">
    <location>
        <begin position="537"/>
        <end position="558"/>
    </location>
</feature>
<gene>
    <name evidence="20" type="primary">tamm41</name>
    <name evidence="20" type="ORF">LAWI1_G002358</name>
</gene>
<keyword evidence="16" id="KW-0594">Phospholipid biosynthesis</keyword>
<evidence type="ECO:0000256" key="12">
    <source>
        <dbReference type="ARBA" id="ARBA00022842"/>
    </source>
</evidence>
<dbReference type="GO" id="GO:0032049">
    <property type="term" value="P:cardiolipin biosynthetic process"/>
    <property type="evidence" value="ECO:0007669"/>
    <property type="project" value="InterPro"/>
</dbReference>
<evidence type="ECO:0000256" key="19">
    <source>
        <dbReference type="SAM" id="MobiDB-lite"/>
    </source>
</evidence>
<dbReference type="GO" id="GO:0005743">
    <property type="term" value="C:mitochondrial inner membrane"/>
    <property type="evidence" value="ECO:0007669"/>
    <property type="project" value="UniProtKB-SubCell"/>
</dbReference>
<keyword evidence="8" id="KW-0444">Lipid biosynthesis</keyword>
<sequence length="558" mass="62551">MAWFPSTFISRRVSDSVLETPSPAKTTAEISRRSTYKNPLTVPDFQFLEQKSVTTHVVLDNGEELEITIAGPTAAIMTRQTYLTSFNGPGASTIKYWPSILVRNLSQNRRYSGPSKPSNTPSSPPPDWEDNPNYNISNFADLPHSNFGVNQHIIINDEFKEALRQILWQFRAPIRYAFAYGSGVFPQSKPSVTPSSATSVHPNAPLAVEKAQGGNPKVIDFIFGVSYTQHWHSLNLHQHRDHYSALGSLGSGAVTAVQDKWGAGVYFNPYVKVNGTLIKYGVVNLDTLCTDLSEWTTLYLAGRLHKPVKILRDDPRVRLANQVNLLAALRTALLLLPPSFTEQELYGTIANISYMGDPRMALPTEDPSKVANIVGNNLPNFRRLYAPLIDNLPNVQFNDSKCSDPEWAADESTNVRLVQDMDPIKRGNMVRRLPKAFRSKVYFQYQKKFQIPQLEFNKMLEAANDEDATRINRREGGGFERRIASEPPEDLRSEIRGVIKRTIGWPSTSQSIKSFFTAGIGKSWRYMGEKIANYQKGKQKAAEAAKAAAQKPKEQKNE</sequence>
<feature type="region of interest" description="Disordered" evidence="19">
    <location>
        <begin position="108"/>
        <end position="135"/>
    </location>
</feature>
<dbReference type="PANTHER" id="PTHR13619">
    <property type="entry name" value="PHOSPHATIDATE CYTIDYLYLTRANSFERASE, MITOCHONDRIAL"/>
    <property type="match status" value="1"/>
</dbReference>
<keyword evidence="21" id="KW-1185">Reference proteome</keyword>
<evidence type="ECO:0000256" key="1">
    <source>
        <dbReference type="ARBA" id="ARBA00001946"/>
    </source>
</evidence>
<evidence type="ECO:0000256" key="15">
    <source>
        <dbReference type="ARBA" id="ARBA00023136"/>
    </source>
</evidence>
<evidence type="ECO:0000256" key="16">
    <source>
        <dbReference type="ARBA" id="ARBA00023209"/>
    </source>
</evidence>
<keyword evidence="12" id="KW-0460">Magnesium</keyword>
<evidence type="ECO:0000256" key="14">
    <source>
        <dbReference type="ARBA" id="ARBA00023128"/>
    </source>
</evidence>
<keyword evidence="17" id="KW-1208">Phospholipid metabolism</keyword>
<evidence type="ECO:0000256" key="8">
    <source>
        <dbReference type="ARBA" id="ARBA00022516"/>
    </source>
</evidence>
<evidence type="ECO:0000256" key="4">
    <source>
        <dbReference type="ARBA" id="ARBA00005189"/>
    </source>
</evidence>
<dbReference type="InterPro" id="IPR015222">
    <property type="entry name" value="Tam41"/>
</dbReference>
<evidence type="ECO:0000256" key="10">
    <source>
        <dbReference type="ARBA" id="ARBA00022695"/>
    </source>
</evidence>
<name>A0A559MGK4_9HELO</name>
<evidence type="ECO:0000256" key="7">
    <source>
        <dbReference type="ARBA" id="ARBA00018337"/>
    </source>
</evidence>
<evidence type="ECO:0000256" key="2">
    <source>
        <dbReference type="ARBA" id="ARBA00004443"/>
    </source>
</evidence>
<evidence type="ECO:0000256" key="17">
    <source>
        <dbReference type="ARBA" id="ARBA00023264"/>
    </source>
</evidence>
<keyword evidence="11" id="KW-0999">Mitochondrion inner membrane</keyword>
<comment type="similarity">
    <text evidence="5">Belongs to the TAM41 family.</text>
</comment>
<comment type="pathway">
    <text evidence="4">Lipid metabolism.</text>
</comment>
<keyword evidence="13" id="KW-0443">Lipid metabolism</keyword>
<evidence type="ECO:0000313" key="21">
    <source>
        <dbReference type="Proteomes" id="UP000315522"/>
    </source>
</evidence>
<dbReference type="Proteomes" id="UP000315522">
    <property type="component" value="Unassembled WGS sequence"/>
</dbReference>
<evidence type="ECO:0000256" key="18">
    <source>
        <dbReference type="ARBA" id="ARBA00029893"/>
    </source>
</evidence>
<keyword evidence="15" id="KW-0472">Membrane</keyword>
<accession>A0A559MGK4</accession>
<proteinExistence type="inferred from homology"/>
<dbReference type="EMBL" id="QGML01000392">
    <property type="protein sequence ID" value="TVY92094.1"/>
    <property type="molecule type" value="Genomic_DNA"/>
</dbReference>
<comment type="caution">
    <text evidence="20">The sequence shown here is derived from an EMBL/GenBank/DDBJ whole genome shotgun (WGS) entry which is preliminary data.</text>
</comment>
<evidence type="ECO:0000256" key="9">
    <source>
        <dbReference type="ARBA" id="ARBA00022679"/>
    </source>
</evidence>
<comment type="subcellular location">
    <subcellularLocation>
        <location evidence="2">Mitochondrion inner membrane</location>
        <topology evidence="2">Peripheral membrane protein</topology>
        <orientation evidence="2">Matrix side</orientation>
    </subcellularLocation>
</comment>
<dbReference type="AlphaFoldDB" id="A0A559MGK4"/>